<dbReference type="EMBL" id="CM037620">
    <property type="protein sequence ID" value="KAH7994886.1"/>
    <property type="molecule type" value="Genomic_DNA"/>
</dbReference>
<dbReference type="Proteomes" id="UP000827872">
    <property type="component" value="Linkage Group LG07"/>
</dbReference>
<evidence type="ECO:0000313" key="1">
    <source>
        <dbReference type="EMBL" id="KAH7994886.1"/>
    </source>
</evidence>
<protein>
    <submittedName>
        <fullName evidence="1">Uncharacterized protein</fullName>
    </submittedName>
</protein>
<proteinExistence type="predicted"/>
<gene>
    <name evidence="1" type="ORF">K3G42_018033</name>
</gene>
<name>A0ACB8EQY4_9SAUR</name>
<accession>A0ACB8EQY4</accession>
<sequence>MPHPHATSIIPMDPSMFGWELARGLQWEGEISQNLFHEFTLKLIWRKPVQLFLLEISFFPSNLALNRAITKSTDMNHYSTLWCNRHNENDTKFPCKNVFGIQFFHHLRAVKISSRKQHQY</sequence>
<comment type="caution">
    <text evidence="1">The sequence shown here is derived from an EMBL/GenBank/DDBJ whole genome shotgun (WGS) entry which is preliminary data.</text>
</comment>
<reference evidence="1" key="1">
    <citation type="submission" date="2021-08" db="EMBL/GenBank/DDBJ databases">
        <title>The first chromosome-level gecko genome reveals the dynamic sex chromosomes of Neotropical dwarf geckos (Sphaerodactylidae: Sphaerodactylus).</title>
        <authorList>
            <person name="Pinto B.J."/>
            <person name="Keating S.E."/>
            <person name="Gamble T."/>
        </authorList>
    </citation>
    <scope>NUCLEOTIDE SEQUENCE</scope>
    <source>
        <strain evidence="1">TG3544</strain>
    </source>
</reference>
<evidence type="ECO:0000313" key="2">
    <source>
        <dbReference type="Proteomes" id="UP000827872"/>
    </source>
</evidence>
<keyword evidence="2" id="KW-1185">Reference proteome</keyword>
<organism evidence="1 2">
    <name type="scientific">Sphaerodactylus townsendi</name>
    <dbReference type="NCBI Taxonomy" id="933632"/>
    <lineage>
        <taxon>Eukaryota</taxon>
        <taxon>Metazoa</taxon>
        <taxon>Chordata</taxon>
        <taxon>Craniata</taxon>
        <taxon>Vertebrata</taxon>
        <taxon>Euteleostomi</taxon>
        <taxon>Lepidosauria</taxon>
        <taxon>Squamata</taxon>
        <taxon>Bifurcata</taxon>
        <taxon>Gekkota</taxon>
        <taxon>Sphaerodactylidae</taxon>
        <taxon>Sphaerodactylus</taxon>
    </lineage>
</organism>